<feature type="binding site" evidence="2">
    <location>
        <position position="273"/>
    </location>
    <ligand>
        <name>substrate</name>
    </ligand>
</feature>
<feature type="binding site" evidence="2">
    <location>
        <position position="235"/>
    </location>
    <ligand>
        <name>Mg(2+)</name>
        <dbReference type="ChEBI" id="CHEBI:18420"/>
        <label>5</label>
    </ligand>
</feature>
<dbReference type="GO" id="GO:0009030">
    <property type="term" value="F:thiamine-phosphate kinase activity"/>
    <property type="evidence" value="ECO:0007669"/>
    <property type="project" value="UniProtKB-UniRule"/>
</dbReference>
<feature type="binding site" evidence="2">
    <location>
        <position position="51"/>
    </location>
    <ligand>
        <name>Mg(2+)</name>
        <dbReference type="ChEBI" id="CHEBI:18420"/>
        <label>1</label>
    </ligand>
</feature>
<dbReference type="PANTHER" id="PTHR30270">
    <property type="entry name" value="THIAMINE-MONOPHOSPHATE KINASE"/>
    <property type="match status" value="1"/>
</dbReference>
<sequence>MNKQHHQGERKFIQSVRTRAGRAGGPLRVGIGDDAAVLRPKGKSEIVVTTDFSLENTHFRRDWHPAKAAGHRCLARGLSDLAAMGARPMGVFLSLALPVGTMDKAPGRKWVDNFLEGVLELAKASGVKLGGGDTATAPGKEILADIVLLGSVPRGKALLRSGAKVGDGIYVTGTLGAAAVELEVLSDDPKKFTRAKVTDKDGHPHLFPKPRLNVGRALIRRAGTSKINSAIDLSDGLSTDLAHLCAESGVAAIIDAKLIPLGGTLLHALHGGEDYELLFTGKKVPKQIAGVKVTRIGKIQKAKKNQPPVVIRMPDGSETPLLARGWEHQI</sequence>
<comment type="function">
    <text evidence="2">Catalyzes the ATP-dependent phosphorylation of thiamine-monophosphate (TMP) to form thiamine-pyrophosphate (TPP), the active form of vitamin B1.</text>
</comment>
<keyword evidence="2 5" id="KW-0808">Transferase</keyword>
<dbReference type="Pfam" id="PF00586">
    <property type="entry name" value="AIRS"/>
    <property type="match status" value="1"/>
</dbReference>
<comment type="similarity">
    <text evidence="2">Belongs to the thiamine-monophosphate kinase family.</text>
</comment>
<dbReference type="KEGG" id="tsa:AciPR4_3457"/>
<keyword evidence="2 5" id="KW-0418">Kinase</keyword>
<feature type="domain" description="PurM-like C-terminal" evidence="4">
    <location>
        <begin position="164"/>
        <end position="280"/>
    </location>
</feature>
<feature type="binding site" evidence="2">
    <location>
        <position position="133"/>
    </location>
    <ligand>
        <name>Mg(2+)</name>
        <dbReference type="ChEBI" id="CHEBI:18420"/>
        <label>1</label>
    </ligand>
</feature>
<feature type="binding site" evidence="2">
    <location>
        <position position="80"/>
    </location>
    <ligand>
        <name>Mg(2+)</name>
        <dbReference type="ChEBI" id="CHEBI:18420"/>
        <label>2</label>
    </ligand>
</feature>
<dbReference type="InterPro" id="IPR016188">
    <property type="entry name" value="PurM-like_N"/>
</dbReference>
<keyword evidence="2" id="KW-0460">Magnesium</keyword>
<evidence type="ECO:0000256" key="2">
    <source>
        <dbReference type="HAMAP-Rule" id="MF_02128"/>
    </source>
</evidence>
<dbReference type="EMBL" id="CP002467">
    <property type="protein sequence ID" value="ADV84211.1"/>
    <property type="molecule type" value="Genomic_DNA"/>
</dbReference>
<feature type="binding site" evidence="2">
    <location>
        <position position="232"/>
    </location>
    <ligand>
        <name>Mg(2+)</name>
        <dbReference type="ChEBI" id="CHEBI:18420"/>
        <label>3</label>
    </ligand>
</feature>
<dbReference type="InterPro" id="IPR036921">
    <property type="entry name" value="PurM-like_N_sf"/>
</dbReference>
<dbReference type="HOGENOM" id="CLU_046964_3_0_0"/>
<dbReference type="GO" id="GO:0005524">
    <property type="term" value="F:ATP binding"/>
    <property type="evidence" value="ECO:0007669"/>
    <property type="project" value="UniProtKB-UniRule"/>
</dbReference>
<dbReference type="eggNOG" id="COG0611">
    <property type="taxonomic scope" value="Bacteria"/>
</dbReference>
<feature type="binding site" evidence="2">
    <location>
        <position position="51"/>
    </location>
    <ligand>
        <name>Mg(2+)</name>
        <dbReference type="ChEBI" id="CHEBI:18420"/>
        <label>2</label>
    </ligand>
</feature>
<feature type="binding site" evidence="2">
    <location>
        <position position="50"/>
    </location>
    <ligand>
        <name>Mg(2+)</name>
        <dbReference type="ChEBI" id="CHEBI:18420"/>
        <label>1</label>
    </ligand>
</feature>
<proteinExistence type="inferred from homology"/>
<dbReference type="SUPFAM" id="SSF56042">
    <property type="entry name" value="PurM C-terminal domain-like"/>
    <property type="match status" value="1"/>
</dbReference>
<dbReference type="CDD" id="cd02194">
    <property type="entry name" value="ThiL"/>
    <property type="match status" value="1"/>
</dbReference>
<dbReference type="Gene3D" id="3.30.1330.10">
    <property type="entry name" value="PurM-like, N-terminal domain"/>
    <property type="match status" value="1"/>
</dbReference>
<evidence type="ECO:0000256" key="1">
    <source>
        <dbReference type="ARBA" id="ARBA00022977"/>
    </source>
</evidence>
<dbReference type="GO" id="GO:0009228">
    <property type="term" value="P:thiamine biosynthetic process"/>
    <property type="evidence" value="ECO:0007669"/>
    <property type="project" value="UniProtKB-KW"/>
</dbReference>
<dbReference type="EC" id="2.7.4.16" evidence="2"/>
<dbReference type="UniPathway" id="UPA00060">
    <property type="reaction ID" value="UER00142"/>
</dbReference>
<accession>E8UXX7</accession>
<keyword evidence="2" id="KW-0479">Metal-binding</keyword>
<dbReference type="AlphaFoldDB" id="E8UXX7"/>
<comment type="catalytic activity">
    <reaction evidence="2">
        <text>thiamine phosphate + ATP = thiamine diphosphate + ADP</text>
        <dbReference type="Rhea" id="RHEA:15913"/>
        <dbReference type="ChEBI" id="CHEBI:30616"/>
        <dbReference type="ChEBI" id="CHEBI:37575"/>
        <dbReference type="ChEBI" id="CHEBI:58937"/>
        <dbReference type="ChEBI" id="CHEBI:456216"/>
        <dbReference type="EC" id="2.7.4.16"/>
    </reaction>
</comment>
<protein>
    <recommendedName>
        <fullName evidence="2">Thiamine-monophosphate kinase</fullName>
        <shortName evidence="2">TMP kinase</shortName>
        <shortName evidence="2">Thiamine-phosphate kinase</shortName>
        <ecNumber evidence="2">2.7.4.16</ecNumber>
    </recommendedName>
</protein>
<dbReference type="SUPFAM" id="SSF55326">
    <property type="entry name" value="PurM N-terminal domain-like"/>
    <property type="match status" value="1"/>
</dbReference>
<dbReference type="NCBIfam" id="TIGR01379">
    <property type="entry name" value="thiL"/>
    <property type="match status" value="1"/>
</dbReference>
<feature type="binding site" evidence="2">
    <location>
        <position position="34"/>
    </location>
    <ligand>
        <name>Mg(2+)</name>
        <dbReference type="ChEBI" id="CHEBI:18420"/>
        <label>4</label>
    </ligand>
</feature>
<feature type="binding site" evidence="2">
    <location>
        <begin position="132"/>
        <end position="133"/>
    </location>
    <ligand>
        <name>ATP</name>
        <dbReference type="ChEBI" id="CHEBI:30616"/>
    </ligand>
</feature>
<feature type="binding site" evidence="2">
    <location>
        <position position="80"/>
    </location>
    <ligand>
        <name>Mg(2+)</name>
        <dbReference type="ChEBI" id="CHEBI:18420"/>
        <label>3</label>
    </ligand>
</feature>
<name>E8UXX7_TERSS</name>
<dbReference type="GO" id="GO:0009229">
    <property type="term" value="P:thiamine diphosphate biosynthetic process"/>
    <property type="evidence" value="ECO:0007669"/>
    <property type="project" value="UniProtKB-UniRule"/>
</dbReference>
<dbReference type="Pfam" id="PF02769">
    <property type="entry name" value="AIRS_C"/>
    <property type="match status" value="1"/>
</dbReference>
<dbReference type="PANTHER" id="PTHR30270:SF0">
    <property type="entry name" value="THIAMINE-MONOPHOSPHATE KINASE"/>
    <property type="match status" value="1"/>
</dbReference>
<keyword evidence="1 2" id="KW-0784">Thiamine biosynthesis</keyword>
<gene>
    <name evidence="2" type="primary">thiL</name>
    <name evidence="5" type="ordered locus">AciPR4_3457</name>
</gene>
<feature type="binding site" evidence="2">
    <location>
        <position position="58"/>
    </location>
    <ligand>
        <name>substrate</name>
    </ligand>
</feature>
<evidence type="ECO:0000313" key="5">
    <source>
        <dbReference type="EMBL" id="ADV84211.1"/>
    </source>
</evidence>
<comment type="miscellaneous">
    <text evidence="2">Reaction mechanism of ThiL seems to utilize a direct, inline transfer of the gamma-phosphate of ATP to TMP rather than a phosphorylated enzyme intermediate.</text>
</comment>
<dbReference type="GO" id="GO:0000287">
    <property type="term" value="F:magnesium ion binding"/>
    <property type="evidence" value="ECO:0007669"/>
    <property type="project" value="UniProtKB-UniRule"/>
</dbReference>
<evidence type="ECO:0000313" key="6">
    <source>
        <dbReference type="Proteomes" id="UP000006844"/>
    </source>
</evidence>
<reference evidence="5 6" key="1">
    <citation type="journal article" date="2012" name="Stand. Genomic Sci.">
        <title>Complete genome sequence of Terriglobus saanensis type strain SP1PR4(T), an Acidobacteria from tundra soil.</title>
        <authorList>
            <person name="Rawat S.R."/>
            <person name="Mannisto M.K."/>
            <person name="Starovoytov V."/>
            <person name="Goodwin L."/>
            <person name="Nolan M."/>
            <person name="Hauser L."/>
            <person name="Land M."/>
            <person name="Davenport K.W."/>
            <person name="Woyke T."/>
            <person name="Haggblom M.M."/>
        </authorList>
    </citation>
    <scope>NUCLEOTIDE SEQUENCE</scope>
    <source>
        <strain evidence="6">ATCC BAA-1853 / DSM 23119 / SP1PR4</strain>
    </source>
</reference>
<feature type="binding site" evidence="2">
    <location>
        <position position="80"/>
    </location>
    <ligand>
        <name>Mg(2+)</name>
        <dbReference type="ChEBI" id="CHEBI:18420"/>
        <label>4</label>
    </ligand>
</feature>
<keyword evidence="2" id="KW-0547">Nucleotide-binding</keyword>
<feature type="binding site" evidence="2">
    <location>
        <position position="49"/>
    </location>
    <ligand>
        <name>Mg(2+)</name>
        <dbReference type="ChEBI" id="CHEBI:18420"/>
        <label>4</label>
    </ligand>
</feature>
<evidence type="ECO:0000259" key="3">
    <source>
        <dbReference type="Pfam" id="PF00586"/>
    </source>
</evidence>
<dbReference type="InterPro" id="IPR010918">
    <property type="entry name" value="PurM-like_C_dom"/>
</dbReference>
<dbReference type="Proteomes" id="UP000006844">
    <property type="component" value="Chromosome"/>
</dbReference>
<feature type="binding site" evidence="2">
    <location>
        <position position="326"/>
    </location>
    <ligand>
        <name>substrate</name>
    </ligand>
</feature>
<comment type="caution">
    <text evidence="2">Lacks conserved residue(s) required for the propagation of feature annotation.</text>
</comment>
<dbReference type="InterPro" id="IPR006283">
    <property type="entry name" value="ThiL-like"/>
</dbReference>
<comment type="pathway">
    <text evidence="2">Cofactor biosynthesis; thiamine diphosphate biosynthesis; thiamine diphosphate from thiamine phosphate: step 1/1.</text>
</comment>
<feature type="binding site" evidence="2">
    <location>
        <position position="160"/>
    </location>
    <ligand>
        <name>ATP</name>
        <dbReference type="ChEBI" id="CHEBI:30616"/>
    </ligand>
</feature>
<dbReference type="HAMAP" id="MF_02128">
    <property type="entry name" value="TMP_kinase"/>
    <property type="match status" value="1"/>
</dbReference>
<dbReference type="STRING" id="401053.AciPR4_3457"/>
<feature type="binding site" evidence="2">
    <location>
        <position position="34"/>
    </location>
    <ligand>
        <name>Mg(2+)</name>
        <dbReference type="ChEBI" id="CHEBI:18420"/>
        <label>3</label>
    </ligand>
</feature>
<dbReference type="InterPro" id="IPR036676">
    <property type="entry name" value="PurM-like_C_sf"/>
</dbReference>
<dbReference type="Gene3D" id="3.90.650.10">
    <property type="entry name" value="PurM-like C-terminal domain"/>
    <property type="match status" value="1"/>
</dbReference>
<keyword evidence="6" id="KW-1185">Reference proteome</keyword>
<keyword evidence="2" id="KW-0067">ATP-binding</keyword>
<dbReference type="PIRSF" id="PIRSF005303">
    <property type="entry name" value="Thiam_monoph_kin"/>
    <property type="match status" value="1"/>
</dbReference>
<evidence type="ECO:0000259" key="4">
    <source>
        <dbReference type="Pfam" id="PF02769"/>
    </source>
</evidence>
<feature type="binding site" evidence="2">
    <location>
        <position position="234"/>
    </location>
    <ligand>
        <name>ATP</name>
        <dbReference type="ChEBI" id="CHEBI:30616"/>
    </ligand>
</feature>
<feature type="domain" description="PurM-like N-terminal" evidence="3">
    <location>
        <begin position="32"/>
        <end position="152"/>
    </location>
</feature>
<organism evidence="5 6">
    <name type="scientific">Terriglobus saanensis (strain ATCC BAA-1853 / DSM 23119 / SP1PR4)</name>
    <dbReference type="NCBI Taxonomy" id="401053"/>
    <lineage>
        <taxon>Bacteria</taxon>
        <taxon>Pseudomonadati</taxon>
        <taxon>Acidobacteriota</taxon>
        <taxon>Terriglobia</taxon>
        <taxon>Terriglobales</taxon>
        <taxon>Acidobacteriaceae</taxon>
        <taxon>Terriglobus</taxon>
    </lineage>
</organism>